<dbReference type="CDD" id="cd16352">
    <property type="entry name" value="CheD"/>
    <property type="match status" value="1"/>
</dbReference>
<dbReference type="Gene3D" id="3.30.1330.200">
    <property type="match status" value="1"/>
</dbReference>
<evidence type="ECO:0000313" key="5">
    <source>
        <dbReference type="Proteomes" id="UP000199182"/>
    </source>
</evidence>
<dbReference type="EC" id="3.5.1.44" evidence="3"/>
<dbReference type="InterPro" id="IPR005659">
    <property type="entry name" value="Chemorcpt_Glu_NH3ase_CheD"/>
</dbReference>
<dbReference type="OrthoDB" id="9807202at2"/>
<dbReference type="InterPro" id="IPR038592">
    <property type="entry name" value="CheD-like_sf"/>
</dbReference>
<evidence type="ECO:0000313" key="4">
    <source>
        <dbReference type="EMBL" id="SDN19498.1"/>
    </source>
</evidence>
<gene>
    <name evidence="3" type="primary">cheD</name>
    <name evidence="4" type="ORF">SAMN05192585_11332</name>
</gene>
<dbReference type="Proteomes" id="UP000199182">
    <property type="component" value="Unassembled WGS sequence"/>
</dbReference>
<dbReference type="SUPFAM" id="SSF64438">
    <property type="entry name" value="CNF1/YfiH-like putative cysteine hydrolases"/>
    <property type="match status" value="1"/>
</dbReference>
<dbReference type="GO" id="GO:0050568">
    <property type="term" value="F:protein-glutamine glutaminase activity"/>
    <property type="evidence" value="ECO:0007669"/>
    <property type="project" value="UniProtKB-UniRule"/>
</dbReference>
<dbReference type="PANTHER" id="PTHR35147:SF1">
    <property type="entry name" value="CHEMORECEPTOR GLUTAMINE DEAMIDASE CHED-RELATED"/>
    <property type="match status" value="1"/>
</dbReference>
<keyword evidence="5" id="KW-1185">Reference proteome</keyword>
<comment type="catalytic activity">
    <reaction evidence="3">
        <text>L-glutaminyl-[protein] + H2O = L-glutamyl-[protein] + NH4(+)</text>
        <dbReference type="Rhea" id="RHEA:16441"/>
        <dbReference type="Rhea" id="RHEA-COMP:10207"/>
        <dbReference type="Rhea" id="RHEA-COMP:10208"/>
        <dbReference type="ChEBI" id="CHEBI:15377"/>
        <dbReference type="ChEBI" id="CHEBI:28938"/>
        <dbReference type="ChEBI" id="CHEBI:29973"/>
        <dbReference type="ChEBI" id="CHEBI:30011"/>
        <dbReference type="EC" id="3.5.1.44"/>
    </reaction>
</comment>
<keyword evidence="2 3" id="KW-0378">Hydrolase</keyword>
<keyword evidence="1 3" id="KW-0145">Chemotaxis</keyword>
<proteinExistence type="inferred from homology"/>
<dbReference type="AlphaFoldDB" id="A0A1G9ZDU5"/>
<organism evidence="4 5">
    <name type="scientific">Acetanaerobacterium elongatum</name>
    <dbReference type="NCBI Taxonomy" id="258515"/>
    <lineage>
        <taxon>Bacteria</taxon>
        <taxon>Bacillati</taxon>
        <taxon>Bacillota</taxon>
        <taxon>Clostridia</taxon>
        <taxon>Eubacteriales</taxon>
        <taxon>Oscillospiraceae</taxon>
        <taxon>Acetanaerobacterium</taxon>
    </lineage>
</organism>
<evidence type="ECO:0000256" key="1">
    <source>
        <dbReference type="ARBA" id="ARBA00022500"/>
    </source>
</evidence>
<dbReference type="InterPro" id="IPR011324">
    <property type="entry name" value="Cytotoxic_necrot_fac-like_cat"/>
</dbReference>
<dbReference type="STRING" id="258515.SAMN05192585_11332"/>
<evidence type="ECO:0000256" key="2">
    <source>
        <dbReference type="ARBA" id="ARBA00022801"/>
    </source>
</evidence>
<reference evidence="4 5" key="1">
    <citation type="submission" date="2016-10" db="EMBL/GenBank/DDBJ databases">
        <authorList>
            <person name="de Groot N.N."/>
        </authorList>
    </citation>
    <scope>NUCLEOTIDE SEQUENCE [LARGE SCALE GENOMIC DNA]</scope>
    <source>
        <strain evidence="4 5">CGMCC 1.5012</strain>
    </source>
</reference>
<comment type="similarity">
    <text evidence="3">Belongs to the CheD family.</text>
</comment>
<name>A0A1G9ZDU5_9FIRM</name>
<dbReference type="HAMAP" id="MF_01440">
    <property type="entry name" value="CheD"/>
    <property type="match status" value="1"/>
</dbReference>
<evidence type="ECO:0000256" key="3">
    <source>
        <dbReference type="HAMAP-Rule" id="MF_01440"/>
    </source>
</evidence>
<protein>
    <recommendedName>
        <fullName evidence="3">Probable chemoreceptor glutamine deamidase CheD</fullName>
        <ecNumber evidence="3">3.5.1.44</ecNumber>
    </recommendedName>
</protein>
<accession>A0A1G9ZDU5</accession>
<dbReference type="Pfam" id="PF03975">
    <property type="entry name" value="CheD"/>
    <property type="match status" value="1"/>
</dbReference>
<comment type="function">
    <text evidence="3">Probably deamidates glutamine residues to glutamate on methyl-accepting chemotaxis receptors (MCPs), playing an important role in chemotaxis.</text>
</comment>
<dbReference type="GO" id="GO:0006935">
    <property type="term" value="P:chemotaxis"/>
    <property type="evidence" value="ECO:0007669"/>
    <property type="project" value="UniProtKB-UniRule"/>
</dbReference>
<dbReference type="EMBL" id="FNID01000013">
    <property type="protein sequence ID" value="SDN19498.1"/>
    <property type="molecule type" value="Genomic_DNA"/>
</dbReference>
<sequence length="165" mass="17617">MSNLVTVGISDMNVVNKPDRLITYALGSCVGICLFDVKVGVGGMAHIMLPSSTECVQNDNKMKFADTAIVLLIRRMEQAGASKARMTAKIAGGAQMFKMDGTYGLNDNIMNIGKRNVAAVKKALADANIRIVAEDVGLNYGRTVEFDVQSGIMTVRSIGKANVTL</sequence>
<dbReference type="PANTHER" id="PTHR35147">
    <property type="entry name" value="CHEMORECEPTOR GLUTAMINE DEAMIDASE CHED-RELATED"/>
    <property type="match status" value="1"/>
</dbReference>